<dbReference type="GO" id="GO:0004499">
    <property type="term" value="F:N,N-dimethylaniline monooxygenase activity"/>
    <property type="evidence" value="ECO:0007669"/>
    <property type="project" value="InterPro"/>
</dbReference>
<dbReference type="InterPro" id="IPR036188">
    <property type="entry name" value="FAD/NAD-bd_sf"/>
</dbReference>
<proteinExistence type="inferred from homology"/>
<evidence type="ECO:0000256" key="4">
    <source>
        <dbReference type="ARBA" id="ARBA00023002"/>
    </source>
</evidence>
<dbReference type="EMBL" id="VDUX01000001">
    <property type="protein sequence ID" value="TXL62931.1"/>
    <property type="molecule type" value="Genomic_DNA"/>
</dbReference>
<protein>
    <submittedName>
        <fullName evidence="5">NAD(P)/FAD-dependent oxidoreductase</fullName>
    </submittedName>
</protein>
<accession>A0A5C8NQ02</accession>
<sequence length="483" mass="53832">MAPVTSIGIIGSGFGAIAVAVEMLQHGHDDVRLWERSDDLGGVWRDNTYPGAGCDVPSPLYSFSYAPNPNWSRRYALQEEIHAYIRDVADRFGVSPLIQYGREVTAAAWDEDSATWTVTFADGSTETVDVLVSAVGQLSEPRLPTLAGIDSFAGPSFHTAQWDHDVDLHGKTVAVVGSGASAVQLVPHVAEQAERLVLFQRSPNYLMPKPDQPYTKLHTTLFHRLPITQRLERGGIWTIMEQFARGLDESSRMGPIGHRIAMRHLHKQVEDPELRAKLTPDYPIGCKRVLFSDEFYPALARPNVEVVTHGVQEVREDRLIDSTGREHEVDVVIYATGFDSQDFLSSIDVRGEGGEKLATRWADGARAYLGMYVPGFPNLLVTYGPNTNLGGGSIIYMLEAQARHMRQVVDRLEIGRYRSVQVTEETESAYDAEIQEKLDHSVWGSCENWYRHPSGRITSNWPGATLPFAKRTRTLEPAEFAWA</sequence>
<evidence type="ECO:0000313" key="6">
    <source>
        <dbReference type="Proteomes" id="UP000321571"/>
    </source>
</evidence>
<dbReference type="SUPFAM" id="SSF51905">
    <property type="entry name" value="FAD/NAD(P)-binding domain"/>
    <property type="match status" value="2"/>
</dbReference>
<keyword evidence="3" id="KW-0274">FAD</keyword>
<evidence type="ECO:0000313" key="5">
    <source>
        <dbReference type="EMBL" id="TXL62931.1"/>
    </source>
</evidence>
<dbReference type="GO" id="GO:0050660">
    <property type="term" value="F:flavin adenine dinucleotide binding"/>
    <property type="evidence" value="ECO:0007669"/>
    <property type="project" value="InterPro"/>
</dbReference>
<evidence type="ECO:0000256" key="3">
    <source>
        <dbReference type="ARBA" id="ARBA00022827"/>
    </source>
</evidence>
<organism evidence="5 6">
    <name type="scientific">Aeromicrobium terrae</name>
    <dbReference type="NCBI Taxonomy" id="2498846"/>
    <lineage>
        <taxon>Bacteria</taxon>
        <taxon>Bacillati</taxon>
        <taxon>Actinomycetota</taxon>
        <taxon>Actinomycetes</taxon>
        <taxon>Propionibacteriales</taxon>
        <taxon>Nocardioidaceae</taxon>
        <taxon>Aeromicrobium</taxon>
    </lineage>
</organism>
<dbReference type="InterPro" id="IPR020946">
    <property type="entry name" value="Flavin_mOase-like"/>
</dbReference>
<dbReference type="AlphaFoldDB" id="A0A5C8NQ02"/>
<dbReference type="PANTHER" id="PTHR42877:SF4">
    <property type="entry name" value="FAD_NAD(P)-BINDING DOMAIN-CONTAINING PROTEIN-RELATED"/>
    <property type="match status" value="1"/>
</dbReference>
<keyword evidence="4" id="KW-0560">Oxidoreductase</keyword>
<keyword evidence="6" id="KW-1185">Reference proteome</keyword>
<dbReference type="Proteomes" id="UP000321571">
    <property type="component" value="Unassembled WGS sequence"/>
</dbReference>
<dbReference type="Pfam" id="PF00743">
    <property type="entry name" value="FMO-like"/>
    <property type="match status" value="1"/>
</dbReference>
<evidence type="ECO:0000256" key="2">
    <source>
        <dbReference type="ARBA" id="ARBA00022630"/>
    </source>
</evidence>
<gene>
    <name evidence="5" type="ORF">FHP06_01445</name>
</gene>
<evidence type="ECO:0000256" key="1">
    <source>
        <dbReference type="ARBA" id="ARBA00010139"/>
    </source>
</evidence>
<dbReference type="OrthoDB" id="5168853at2"/>
<dbReference type="InterPro" id="IPR051209">
    <property type="entry name" value="FAD-bind_Monooxygenase_sf"/>
</dbReference>
<dbReference type="Gene3D" id="3.50.50.60">
    <property type="entry name" value="FAD/NAD(P)-binding domain"/>
    <property type="match status" value="2"/>
</dbReference>
<name>A0A5C8NQ02_9ACTN</name>
<keyword evidence="2" id="KW-0285">Flavoprotein</keyword>
<comment type="similarity">
    <text evidence="1">Belongs to the FAD-binding monooxygenase family.</text>
</comment>
<dbReference type="GO" id="GO:0050661">
    <property type="term" value="F:NADP binding"/>
    <property type="evidence" value="ECO:0007669"/>
    <property type="project" value="InterPro"/>
</dbReference>
<dbReference type="PANTHER" id="PTHR42877">
    <property type="entry name" value="L-ORNITHINE N(5)-MONOOXYGENASE-RELATED"/>
    <property type="match status" value="1"/>
</dbReference>
<reference evidence="5 6" key="1">
    <citation type="submission" date="2019-06" db="EMBL/GenBank/DDBJ databases">
        <title>Aeromicrobium sp. nov., isolated from a maize field.</title>
        <authorList>
            <person name="Lin S.-Y."/>
            <person name="Tsai C.-F."/>
            <person name="Young C.-C."/>
        </authorList>
    </citation>
    <scope>NUCLEOTIDE SEQUENCE [LARGE SCALE GENOMIC DNA]</scope>
    <source>
        <strain evidence="5 6">CC-CFT486</strain>
    </source>
</reference>
<comment type="caution">
    <text evidence="5">The sequence shown here is derived from an EMBL/GenBank/DDBJ whole genome shotgun (WGS) entry which is preliminary data.</text>
</comment>